<evidence type="ECO:0000313" key="3">
    <source>
        <dbReference type="Proteomes" id="UP000734854"/>
    </source>
</evidence>
<gene>
    <name evidence="2" type="ORF">ZIOFF_054000</name>
</gene>
<reference evidence="2 3" key="1">
    <citation type="submission" date="2020-08" db="EMBL/GenBank/DDBJ databases">
        <title>Plant Genome Project.</title>
        <authorList>
            <person name="Zhang R.-G."/>
        </authorList>
    </citation>
    <scope>NUCLEOTIDE SEQUENCE [LARGE SCALE GENOMIC DNA]</scope>
    <source>
        <tissue evidence="2">Rhizome</tissue>
    </source>
</reference>
<evidence type="ECO:0000313" key="2">
    <source>
        <dbReference type="EMBL" id="KAG6485462.1"/>
    </source>
</evidence>
<feature type="domain" description="Retroviral polymerase SH3-like" evidence="1">
    <location>
        <begin position="107"/>
        <end position="156"/>
    </location>
</feature>
<accession>A0A8J5KDB0</accession>
<dbReference type="AlphaFoldDB" id="A0A8J5KDB0"/>
<protein>
    <recommendedName>
        <fullName evidence="1">Retroviral polymerase SH3-like domain-containing protein</fullName>
    </recommendedName>
</protein>
<evidence type="ECO:0000259" key="1">
    <source>
        <dbReference type="Pfam" id="PF25597"/>
    </source>
</evidence>
<dbReference type="Proteomes" id="UP000734854">
    <property type="component" value="Unassembled WGS sequence"/>
</dbReference>
<dbReference type="InterPro" id="IPR057670">
    <property type="entry name" value="SH3_retrovirus"/>
</dbReference>
<comment type="caution">
    <text evidence="2">The sequence shown here is derived from an EMBL/GenBank/DDBJ whole genome shotgun (WGS) entry which is preliminary data.</text>
</comment>
<dbReference type="Pfam" id="PF25597">
    <property type="entry name" value="SH3_retrovirus"/>
    <property type="match status" value="1"/>
</dbReference>
<dbReference type="EMBL" id="JACMSC010000015">
    <property type="protein sequence ID" value="KAG6485462.1"/>
    <property type="molecule type" value="Genomic_DNA"/>
</dbReference>
<proteinExistence type="predicted"/>
<sequence length="306" mass="34968">MTESALAAKTDSQKKDNPSNRKIIVANGSLAIVAGFGNVHHTPNLILKNILYVPLSANLVSVQKLTTKLHCHVIFSPSYCVFQDQDSGRRIGLAKEHSRLYYLESTKKNNLSTKCIVLYYSPFKKGYKCYSHVTKKTYNTMNVTFFEQQSYCSSSDIQEENLNEYHHPLHYSGPDTYIIHPLSNPLVSHPILASPPPAVKRFRVYTRRKAHSTPVQESKQDPTPTFIHSGTILNRKYTSLDNNLDIPIDLRKGVRSCMMYHIFNFISYEGLSPNYRMCVVTFDNIKVPTTIDEALNHHTWRKVVDK</sequence>
<keyword evidence="3" id="KW-1185">Reference proteome</keyword>
<organism evidence="2 3">
    <name type="scientific">Zingiber officinale</name>
    <name type="common">Ginger</name>
    <name type="synonym">Amomum zingiber</name>
    <dbReference type="NCBI Taxonomy" id="94328"/>
    <lineage>
        <taxon>Eukaryota</taxon>
        <taxon>Viridiplantae</taxon>
        <taxon>Streptophyta</taxon>
        <taxon>Embryophyta</taxon>
        <taxon>Tracheophyta</taxon>
        <taxon>Spermatophyta</taxon>
        <taxon>Magnoliopsida</taxon>
        <taxon>Liliopsida</taxon>
        <taxon>Zingiberales</taxon>
        <taxon>Zingiberaceae</taxon>
        <taxon>Zingiber</taxon>
    </lineage>
</organism>
<name>A0A8J5KDB0_ZINOF</name>